<dbReference type="Gene3D" id="2.40.170.20">
    <property type="entry name" value="TonB-dependent receptor, beta-barrel domain"/>
    <property type="match status" value="1"/>
</dbReference>
<keyword evidence="12" id="KW-0675">Receptor</keyword>
<keyword evidence="6 8" id="KW-0472">Membrane</keyword>
<evidence type="ECO:0000259" key="11">
    <source>
        <dbReference type="Pfam" id="PF07715"/>
    </source>
</evidence>
<accession>A0A6I1WPK0</accession>
<dbReference type="InterPro" id="IPR036942">
    <property type="entry name" value="Beta-barrel_TonB_sf"/>
</dbReference>
<evidence type="ECO:0000256" key="3">
    <source>
        <dbReference type="ARBA" id="ARBA00022452"/>
    </source>
</evidence>
<dbReference type="InterPro" id="IPR012910">
    <property type="entry name" value="Plug_dom"/>
</dbReference>
<comment type="subcellular location">
    <subcellularLocation>
        <location evidence="1 8">Cell outer membrane</location>
        <topology evidence="1 8">Multi-pass membrane protein</topology>
    </subcellularLocation>
</comment>
<keyword evidence="7 8" id="KW-0998">Cell outer membrane</keyword>
<comment type="similarity">
    <text evidence="8 9">Belongs to the TonB-dependent receptor family.</text>
</comment>
<gene>
    <name evidence="12" type="ORF">GHO28_08720</name>
</gene>
<dbReference type="EMBL" id="WIVV01000029">
    <property type="protein sequence ID" value="MQU42593.1"/>
    <property type="molecule type" value="Genomic_DNA"/>
</dbReference>
<proteinExistence type="inferred from homology"/>
<evidence type="ECO:0000256" key="8">
    <source>
        <dbReference type="PROSITE-ProRule" id="PRU01360"/>
    </source>
</evidence>
<dbReference type="NCBIfam" id="TIGR01782">
    <property type="entry name" value="TonB-Xanth-Caul"/>
    <property type="match status" value="1"/>
</dbReference>
<dbReference type="PANTHER" id="PTHR40980:SF4">
    <property type="entry name" value="TONB-DEPENDENT RECEPTOR-LIKE BETA-BARREL DOMAIN-CONTAINING PROTEIN"/>
    <property type="match status" value="1"/>
</dbReference>
<evidence type="ECO:0000256" key="4">
    <source>
        <dbReference type="ARBA" id="ARBA00022692"/>
    </source>
</evidence>
<dbReference type="RefSeq" id="WP_153332081.1">
    <property type="nucleotide sequence ID" value="NZ_JAZHWN010000033.1"/>
</dbReference>
<dbReference type="GO" id="GO:0009279">
    <property type="term" value="C:cell outer membrane"/>
    <property type="evidence" value="ECO:0007669"/>
    <property type="project" value="UniProtKB-SubCell"/>
</dbReference>
<dbReference type="AlphaFoldDB" id="A0A6I1WPK0"/>
<feature type="domain" description="TonB-dependent receptor plug" evidence="11">
    <location>
        <begin position="57"/>
        <end position="162"/>
    </location>
</feature>
<dbReference type="Proteomes" id="UP000466863">
    <property type="component" value="Unassembled WGS sequence"/>
</dbReference>
<dbReference type="InterPro" id="IPR010104">
    <property type="entry name" value="TonB_rcpt_bac"/>
</dbReference>
<dbReference type="Gene3D" id="2.170.130.10">
    <property type="entry name" value="TonB-dependent receptor, plug domain"/>
    <property type="match status" value="1"/>
</dbReference>
<name>A0A6I1WPK0_9PSED</name>
<evidence type="ECO:0000256" key="5">
    <source>
        <dbReference type="ARBA" id="ARBA00023077"/>
    </source>
</evidence>
<reference evidence="12 13" key="1">
    <citation type="submission" date="2019-10" db="EMBL/GenBank/DDBJ databases">
        <title>Evaluation of single-gene subtyping targets for Pseudomonas.</title>
        <authorList>
            <person name="Reichler S.J."/>
            <person name="Orsi R.H."/>
            <person name="Wiedmann M."/>
            <person name="Martin N.H."/>
            <person name="Murphy S.I."/>
        </authorList>
    </citation>
    <scope>NUCLEOTIDE SEQUENCE [LARGE SCALE GENOMIC DNA]</scope>
    <source>
        <strain evidence="12 13">FSL R10-1876</strain>
    </source>
</reference>
<evidence type="ECO:0000256" key="9">
    <source>
        <dbReference type="RuleBase" id="RU003357"/>
    </source>
</evidence>
<keyword evidence="5 9" id="KW-0798">TonB box</keyword>
<evidence type="ECO:0000313" key="12">
    <source>
        <dbReference type="EMBL" id="MQU42593.1"/>
    </source>
</evidence>
<comment type="caution">
    <text evidence="12">The sequence shown here is derived from an EMBL/GenBank/DDBJ whole genome shotgun (WGS) entry which is preliminary data.</text>
</comment>
<feature type="domain" description="TonB-dependent receptor-like beta-barrel" evidence="10">
    <location>
        <begin position="405"/>
        <end position="810"/>
    </location>
</feature>
<dbReference type="Pfam" id="PF07715">
    <property type="entry name" value="Plug"/>
    <property type="match status" value="1"/>
</dbReference>
<organism evidence="12 13">
    <name type="scientific">Pseudomonas helleri</name>
    <dbReference type="NCBI Taxonomy" id="1608996"/>
    <lineage>
        <taxon>Bacteria</taxon>
        <taxon>Pseudomonadati</taxon>
        <taxon>Pseudomonadota</taxon>
        <taxon>Gammaproteobacteria</taxon>
        <taxon>Pseudomonadales</taxon>
        <taxon>Pseudomonadaceae</taxon>
        <taxon>Pseudomonas</taxon>
    </lineage>
</organism>
<dbReference type="Pfam" id="PF00593">
    <property type="entry name" value="TonB_dep_Rec_b-barrel"/>
    <property type="match status" value="1"/>
</dbReference>
<dbReference type="InterPro" id="IPR039426">
    <property type="entry name" value="TonB-dep_rcpt-like"/>
</dbReference>
<keyword evidence="4 8" id="KW-0812">Transmembrane</keyword>
<dbReference type="InterPro" id="IPR000531">
    <property type="entry name" value="Beta-barrel_TonB"/>
</dbReference>
<evidence type="ECO:0000256" key="6">
    <source>
        <dbReference type="ARBA" id="ARBA00023136"/>
    </source>
</evidence>
<evidence type="ECO:0000256" key="1">
    <source>
        <dbReference type="ARBA" id="ARBA00004571"/>
    </source>
</evidence>
<evidence type="ECO:0000259" key="10">
    <source>
        <dbReference type="Pfam" id="PF00593"/>
    </source>
</evidence>
<keyword evidence="2 8" id="KW-0813">Transport</keyword>
<dbReference type="InterPro" id="IPR037066">
    <property type="entry name" value="Plug_dom_sf"/>
</dbReference>
<evidence type="ECO:0000256" key="2">
    <source>
        <dbReference type="ARBA" id="ARBA00022448"/>
    </source>
</evidence>
<protein>
    <submittedName>
        <fullName evidence="12">TonB-dependent receptor</fullName>
    </submittedName>
</protein>
<sequence length="844" mass="93197">MYKGRSKTQWVGFTFSALAMAIASERLSAAEASVAGATEHVEVVGQAVSLDKALKQQRNSDAIQSVVHADGVAQLPDANVAEAVQRLPGISIERDQGEGRFVSVRGLGPDLNSVTINGTLVPSPESKRRAVALDVLPSELVQSLSVIKTLTPDMDANSLGGTVDVESLSAFDHDGLFYTATTQAGYNKNTHQTSPKVSGAISDRFSLGDGIDNFGVAAALSWNKRDFGSDNVETAGAWDFTDGAKLNSFEQRVYDISRERSGGGLNFDYKPDDDTKLYLRTLYSRFKDSEIRNSDSIEYANPQAEGELGKAKAKRKLKQRDETQEIQSYVFGGERSMGLWTLSGQAGYSESSEDSPAGIAGATFKSISSFPDSGWYDSEKPRPIIGAGFYDPANFILDKVDVKKEITKDKEKNIRLDLARDYDVDGYASQFKFGGKVSRRSKDNDTEAWTYKNFSKLGFSDDQLNLDRFSKGELDYALGRYGPGISAGTIKDLIGGLNRDKFYNEQGSRVNDFTMHEDINSAYLMNTVDIDDWRFIAGLRYEGTEFDAKGTGIRNGVYEAQDTKRDYHHWLPGLHARYQLAKNTQVRAAWTNAVVRPTFGQLAPGFVIEDDKAEFGNPNLKPLESSNFDLGIEHFMGQAGTVSAFLFYKDIKNFVYNNDLAGTGAWRDFTEAHSYANGDNAKLYGLELAYSQKFDWLPAPWNGVIVGANTTFSRSNASIKGYDAASGQTLKRDIDLPSQSNTVGNLMLGWEDDKLSVRLSANYKSAYLYELAGVNDKAHDTHVAAQTFVDFSARYSLTKNLQVSFDAQNLTDQPYFVYSGNSRYNNQHEEYGPTYSVGLTFTHF</sequence>
<dbReference type="SUPFAM" id="SSF56935">
    <property type="entry name" value="Porins"/>
    <property type="match status" value="1"/>
</dbReference>
<evidence type="ECO:0000313" key="13">
    <source>
        <dbReference type="Proteomes" id="UP000466863"/>
    </source>
</evidence>
<dbReference type="PROSITE" id="PS52016">
    <property type="entry name" value="TONB_DEPENDENT_REC_3"/>
    <property type="match status" value="1"/>
</dbReference>
<dbReference type="PANTHER" id="PTHR40980">
    <property type="entry name" value="PLUG DOMAIN-CONTAINING PROTEIN"/>
    <property type="match status" value="1"/>
</dbReference>
<evidence type="ECO:0000256" key="7">
    <source>
        <dbReference type="ARBA" id="ARBA00023237"/>
    </source>
</evidence>
<keyword evidence="3 8" id="KW-1134">Transmembrane beta strand</keyword>
<dbReference type="CDD" id="cd01347">
    <property type="entry name" value="ligand_gated_channel"/>
    <property type="match status" value="1"/>
</dbReference>